<accession>N6TX34</accession>
<reference evidence="1 3" key="1">
    <citation type="journal article" date="2013" name="Genome Biol.">
        <title>Draft genome of the mountain pine beetle, Dendroctonus ponderosae Hopkins, a major forest pest.</title>
        <authorList>
            <person name="Keeling C.I."/>
            <person name="Yuen M.M."/>
            <person name="Liao N.Y."/>
            <person name="Docking T.R."/>
            <person name="Chan S.K."/>
            <person name="Taylor G.A."/>
            <person name="Palmquist D.L."/>
            <person name="Jackman S.D."/>
            <person name="Nguyen A."/>
            <person name="Li M."/>
            <person name="Henderson H."/>
            <person name="Janes J.K."/>
            <person name="Zhao Y."/>
            <person name="Pandoh P."/>
            <person name="Moore R."/>
            <person name="Sperling F.A."/>
            <person name="Huber D.P."/>
            <person name="Birol I."/>
            <person name="Jones S.J."/>
            <person name="Bohlmann J."/>
        </authorList>
    </citation>
    <scope>NUCLEOTIDE SEQUENCE</scope>
</reference>
<protein>
    <submittedName>
        <fullName evidence="1">Uncharacterized protein</fullName>
    </submittedName>
</protein>
<dbReference type="Proteomes" id="UP000030742">
    <property type="component" value="Unassembled WGS sequence"/>
</dbReference>
<proteinExistence type="predicted"/>
<evidence type="ECO:0000313" key="3">
    <source>
        <dbReference type="Proteomes" id="UP000030742"/>
    </source>
</evidence>
<dbReference type="EMBL" id="KB741280">
    <property type="protein sequence ID" value="ENN70882.1"/>
    <property type="molecule type" value="Genomic_DNA"/>
</dbReference>
<name>N6TX34_DENPD</name>
<evidence type="ECO:0000313" key="2">
    <source>
        <dbReference type="EMBL" id="ERL84602.1"/>
    </source>
</evidence>
<sequence>MDNSSSLKCAALKFLGDKTTTTANVKSFVVPNIFGTRSNGVTPKPFVIPSLFGTKDAVDCPQKTSDESISSLTELVSTHLKTENKSTEQVTKALSELQLTQPESERLTAGIDLSVALRATGSLPTFTKGKQPVCEPFEIPFIDGDVPLSTERRKAPPRITLTYTLDIRNVLTGQVLNCKQPSKLGKVITRKYRHKRERSVSVPCSPTFTVVKRFMFTTESPDDYINSHLKRDGKLGN</sequence>
<organism evidence="1">
    <name type="scientific">Dendroctonus ponderosae</name>
    <name type="common">Mountain pine beetle</name>
    <dbReference type="NCBI Taxonomy" id="77166"/>
    <lineage>
        <taxon>Eukaryota</taxon>
        <taxon>Metazoa</taxon>
        <taxon>Ecdysozoa</taxon>
        <taxon>Arthropoda</taxon>
        <taxon>Hexapoda</taxon>
        <taxon>Insecta</taxon>
        <taxon>Pterygota</taxon>
        <taxon>Neoptera</taxon>
        <taxon>Endopterygota</taxon>
        <taxon>Coleoptera</taxon>
        <taxon>Polyphaga</taxon>
        <taxon>Cucujiformia</taxon>
        <taxon>Curculionidae</taxon>
        <taxon>Scolytinae</taxon>
        <taxon>Dendroctonus</taxon>
    </lineage>
</organism>
<gene>
    <name evidence="2" type="ORF">D910_02030</name>
    <name evidence="1" type="ORF">YQE_12287</name>
</gene>
<dbReference type="AlphaFoldDB" id="N6TX34"/>
<feature type="non-terminal residue" evidence="1">
    <location>
        <position position="1"/>
    </location>
</feature>
<dbReference type="HOGENOM" id="CLU_1171690_0_0_1"/>
<evidence type="ECO:0000313" key="1">
    <source>
        <dbReference type="EMBL" id="ENN70882.1"/>
    </source>
</evidence>
<dbReference type="EMBL" id="KB631604">
    <property type="protein sequence ID" value="ERL84602.1"/>
    <property type="molecule type" value="Genomic_DNA"/>
</dbReference>